<sequence length="138" mass="16298">MSDVRSYSKSFITDFIEVYKSMPCLWQIKSKEYSDRNKKECSVSKTGRKIKGGYYFVVEADANRDLVTKKINSLRSFYRKEKKKVWDSVKSGAGTEDVYSPTLWYYDLFKFLDDQETPRQPVTNFEDSQVDTETLFDR</sequence>
<protein>
    <recommendedName>
        <fullName evidence="1">MADF domain-containing protein</fullName>
    </recommendedName>
</protein>
<comment type="caution">
    <text evidence="2">The sequence shown here is derived from an EMBL/GenBank/DDBJ whole genome shotgun (WGS) entry which is preliminary data.</text>
</comment>
<evidence type="ECO:0000313" key="3">
    <source>
        <dbReference type="Proteomes" id="UP001162156"/>
    </source>
</evidence>
<dbReference type="SMART" id="SM00595">
    <property type="entry name" value="MADF"/>
    <property type="match status" value="1"/>
</dbReference>
<evidence type="ECO:0000259" key="1">
    <source>
        <dbReference type="PROSITE" id="PS51029"/>
    </source>
</evidence>
<dbReference type="Pfam" id="PF10545">
    <property type="entry name" value="MADF_DNA_bdg"/>
    <property type="match status" value="1"/>
</dbReference>
<dbReference type="EMBL" id="JANEYF010004583">
    <property type="protein sequence ID" value="KAJ8930678.1"/>
    <property type="molecule type" value="Genomic_DNA"/>
</dbReference>
<reference evidence="2" key="1">
    <citation type="journal article" date="2023" name="Insect Mol. Biol.">
        <title>Genome sequencing provides insights into the evolution of gene families encoding plant cell wall-degrading enzymes in longhorned beetles.</title>
        <authorList>
            <person name="Shin N.R."/>
            <person name="Okamura Y."/>
            <person name="Kirsch R."/>
            <person name="Pauchet Y."/>
        </authorList>
    </citation>
    <scope>NUCLEOTIDE SEQUENCE</scope>
    <source>
        <strain evidence="2">RBIC_L_NR</strain>
    </source>
</reference>
<dbReference type="PANTHER" id="PTHR21505">
    <property type="entry name" value="MADF DOMAIN-CONTAINING PROTEIN-RELATED"/>
    <property type="match status" value="1"/>
</dbReference>
<dbReference type="PROSITE" id="PS51029">
    <property type="entry name" value="MADF"/>
    <property type="match status" value="1"/>
</dbReference>
<feature type="domain" description="MADF" evidence="1">
    <location>
        <begin position="14"/>
        <end position="117"/>
    </location>
</feature>
<evidence type="ECO:0000313" key="2">
    <source>
        <dbReference type="EMBL" id="KAJ8930678.1"/>
    </source>
</evidence>
<organism evidence="2 3">
    <name type="scientific">Rhamnusium bicolor</name>
    <dbReference type="NCBI Taxonomy" id="1586634"/>
    <lineage>
        <taxon>Eukaryota</taxon>
        <taxon>Metazoa</taxon>
        <taxon>Ecdysozoa</taxon>
        <taxon>Arthropoda</taxon>
        <taxon>Hexapoda</taxon>
        <taxon>Insecta</taxon>
        <taxon>Pterygota</taxon>
        <taxon>Neoptera</taxon>
        <taxon>Endopterygota</taxon>
        <taxon>Coleoptera</taxon>
        <taxon>Polyphaga</taxon>
        <taxon>Cucujiformia</taxon>
        <taxon>Chrysomeloidea</taxon>
        <taxon>Cerambycidae</taxon>
        <taxon>Lepturinae</taxon>
        <taxon>Rhagiini</taxon>
        <taxon>Rhamnusium</taxon>
    </lineage>
</organism>
<accession>A0AAV8WWA9</accession>
<gene>
    <name evidence="2" type="ORF">NQ314_016492</name>
</gene>
<name>A0AAV8WWA9_9CUCU</name>
<dbReference type="InterPro" id="IPR006578">
    <property type="entry name" value="MADF-dom"/>
</dbReference>
<dbReference type="PANTHER" id="PTHR21505:SF8">
    <property type="entry name" value="DPT-YFP REPRESSOR BY OVEREXPRESSION, ISOFORM D-RELATED"/>
    <property type="match status" value="1"/>
</dbReference>
<dbReference type="Proteomes" id="UP001162156">
    <property type="component" value="Unassembled WGS sequence"/>
</dbReference>
<proteinExistence type="predicted"/>
<dbReference type="AlphaFoldDB" id="A0AAV8WWA9"/>
<keyword evidence="3" id="KW-1185">Reference proteome</keyword>